<dbReference type="PANTHER" id="PTHR33745">
    <property type="entry name" value="RSBT ANTAGONIST PROTEIN RSBS-RELATED"/>
    <property type="match status" value="1"/>
</dbReference>
<evidence type="ECO:0000313" key="3">
    <source>
        <dbReference type="EMBL" id="MYL65037.1"/>
    </source>
</evidence>
<dbReference type="Proteomes" id="UP000447833">
    <property type="component" value="Unassembled WGS sequence"/>
</dbReference>
<evidence type="ECO:0000259" key="2">
    <source>
        <dbReference type="PROSITE" id="PS50801"/>
    </source>
</evidence>
<dbReference type="InterPro" id="IPR002645">
    <property type="entry name" value="STAS_dom"/>
</dbReference>
<reference evidence="3 4" key="1">
    <citation type="submission" date="2019-11" db="EMBL/GenBank/DDBJ databases">
        <title>Genome sequences of 17 halophilic strains isolated from different environments.</title>
        <authorList>
            <person name="Furrow R.E."/>
        </authorList>
    </citation>
    <scope>NUCLEOTIDE SEQUENCE [LARGE SCALE GENOMIC DNA]</scope>
    <source>
        <strain evidence="3 4">22506_14_FS</strain>
    </source>
</reference>
<dbReference type="CDD" id="cd07041">
    <property type="entry name" value="STAS_RsbR_RsbS_like"/>
    <property type="match status" value="1"/>
</dbReference>
<evidence type="ECO:0000313" key="4">
    <source>
        <dbReference type="Proteomes" id="UP000447833"/>
    </source>
</evidence>
<name>A0A845F307_9BACL</name>
<gene>
    <name evidence="3" type="ORF">GLW07_16895</name>
</gene>
<dbReference type="InterPro" id="IPR036513">
    <property type="entry name" value="STAS_dom_sf"/>
</dbReference>
<dbReference type="PANTHER" id="PTHR33745:SF3">
    <property type="entry name" value="RSBT CO-ANTAGONIST PROTEIN RSBRC"/>
    <property type="match status" value="1"/>
</dbReference>
<accession>A0A845F307</accession>
<sequence length="281" mass="32082">MQRNKELHQFLLTKAEQLTEDWYASLDKSGTGVYASTDPEVIRELKSQNFEFHQHLCKIFIMEKSAFFDEFDDWVQEIGRDPEHLNTPTHLIMKEFQRVREQYMNFIEEYSKTTEDLVSQKSLDIWKYAIIEAVDVVMTRVVEEKSKHLNARIEEQQQTINELSSPLIDLPDGKALLPLVGDIDSDRATAIFENTLEGCTTKRVDHLFIDLSGVYLVDTRVAQQIFQLITGLKLIGVTATLSGIRPEIAQTAVQLGIDFGEIRITSNLAQAISSEATLTRD</sequence>
<dbReference type="Gene3D" id="3.30.750.24">
    <property type="entry name" value="STAS domain"/>
    <property type="match status" value="1"/>
</dbReference>
<dbReference type="Pfam" id="PF01740">
    <property type="entry name" value="STAS"/>
    <property type="match status" value="1"/>
</dbReference>
<organism evidence="3 4">
    <name type="scientific">Guptibacillus hwajinpoensis</name>
    <dbReference type="NCBI Taxonomy" id="208199"/>
    <lineage>
        <taxon>Bacteria</taxon>
        <taxon>Bacillati</taxon>
        <taxon>Bacillota</taxon>
        <taxon>Bacilli</taxon>
        <taxon>Bacillales</taxon>
        <taxon>Guptibacillaceae</taxon>
        <taxon>Guptibacillus</taxon>
    </lineage>
</organism>
<dbReference type="AlphaFoldDB" id="A0A845F307"/>
<protein>
    <submittedName>
        <fullName evidence="3">STAS domain-containing protein</fullName>
    </submittedName>
</protein>
<dbReference type="RefSeq" id="WP_160920416.1">
    <property type="nucleotide sequence ID" value="NZ_WMEY01000005.1"/>
</dbReference>
<dbReference type="InterPro" id="IPR051932">
    <property type="entry name" value="Bact_StressResp_Reg"/>
</dbReference>
<evidence type="ECO:0000256" key="1">
    <source>
        <dbReference type="ARBA" id="ARBA00022553"/>
    </source>
</evidence>
<proteinExistence type="predicted"/>
<feature type="domain" description="STAS" evidence="2">
    <location>
        <begin position="164"/>
        <end position="275"/>
    </location>
</feature>
<dbReference type="SUPFAM" id="SSF52091">
    <property type="entry name" value="SpoIIaa-like"/>
    <property type="match status" value="1"/>
</dbReference>
<keyword evidence="1" id="KW-0597">Phosphoprotein</keyword>
<dbReference type="PROSITE" id="PS50801">
    <property type="entry name" value="STAS"/>
    <property type="match status" value="1"/>
</dbReference>
<dbReference type="EMBL" id="WMEY01000005">
    <property type="protein sequence ID" value="MYL65037.1"/>
    <property type="molecule type" value="Genomic_DNA"/>
</dbReference>
<comment type="caution">
    <text evidence="3">The sequence shown here is derived from an EMBL/GenBank/DDBJ whole genome shotgun (WGS) entry which is preliminary data.</text>
</comment>